<reference evidence="1" key="1">
    <citation type="submission" date="2014-07" db="EMBL/GenBank/DDBJ databases">
        <authorList>
            <person name="Urmite Genomes Urmite Genomes"/>
        </authorList>
    </citation>
    <scope>NUCLEOTIDE SEQUENCE</scope>
    <source>
        <strain evidence="1">13S34_air</strain>
    </source>
</reference>
<proteinExistence type="predicted"/>
<organism evidence="1">
    <name type="scientific">Metalysinibacillus saudimassiliensis</name>
    <dbReference type="NCBI Taxonomy" id="1461583"/>
    <lineage>
        <taxon>Bacteria</taxon>
        <taxon>Bacillati</taxon>
        <taxon>Bacillota</taxon>
        <taxon>Bacilli</taxon>
        <taxon>Bacillales</taxon>
        <taxon>Caryophanaceae</taxon>
        <taxon>Metalysinibacillus</taxon>
    </lineage>
</organism>
<gene>
    <name evidence="1" type="ORF">BN1050_00651</name>
</gene>
<name>A0A078M5D1_9BACL</name>
<dbReference type="EMBL" id="LN483073">
    <property type="protein sequence ID" value="CEA00557.1"/>
    <property type="molecule type" value="Genomic_DNA"/>
</dbReference>
<evidence type="ECO:0000313" key="1">
    <source>
        <dbReference type="EMBL" id="CEA00557.1"/>
    </source>
</evidence>
<dbReference type="PATRIC" id="fig|1461583.4.peg.625"/>
<dbReference type="HOGENOM" id="CLU_908521_0_0_9"/>
<sequence length="306" mass="35928">MYFKEIENISSSMNWASFYLQLGRLYGEEVLRSEKSHHIILHVPYTNYLYYFIALGIADSVYSHKIESEDISDKLVPNETVVYYKPSETIQEQPYKFLQQLGDSIQIEDMKKNPTKVTVGKMWREKIRIANENINYKKARSLQNKELELIKNMYSEEVDKIARLNSHKIIIIGNKKRIEQEARLKVNEMELSSWLLLHSFLPKQSYYLTDIYSSQSQLEINELPHNTIIIYADLDAYYYFSPEFANYSSIILYGPNMSNINETEGLMDIVSCLDNHSESTILHSKLAHLELPRYISYATWEVSRVD</sequence>
<dbReference type="AlphaFoldDB" id="A0A078M5D1"/>
<accession>A0A078M5D1</accession>
<protein>
    <submittedName>
        <fullName evidence="1">Uncharacterized protein</fullName>
    </submittedName>
</protein>